<dbReference type="PANTHER" id="PTHR12899">
    <property type="entry name" value="39S RIBOSOMAL PROTEIN L18, MITOCHONDRIAL"/>
    <property type="match status" value="1"/>
</dbReference>
<dbReference type="InterPro" id="IPR057268">
    <property type="entry name" value="Ribosomal_L18"/>
</dbReference>
<dbReference type="HAMAP" id="MF_01337_B">
    <property type="entry name" value="Ribosomal_uL18_B"/>
    <property type="match status" value="1"/>
</dbReference>
<dbReference type="FunFam" id="3.30.420.100:FF:000001">
    <property type="entry name" value="50S ribosomal protein L18"/>
    <property type="match status" value="1"/>
</dbReference>
<evidence type="ECO:0000313" key="9">
    <source>
        <dbReference type="Proteomes" id="UP000228867"/>
    </source>
</evidence>
<dbReference type="EMBL" id="PCWR01000007">
    <property type="protein sequence ID" value="PIR07582.1"/>
    <property type="molecule type" value="Genomic_DNA"/>
</dbReference>
<dbReference type="GO" id="GO:0006412">
    <property type="term" value="P:translation"/>
    <property type="evidence" value="ECO:0007669"/>
    <property type="project" value="UniProtKB-UniRule"/>
</dbReference>
<protein>
    <recommendedName>
        <fullName evidence="6 7">Large ribosomal subunit protein uL18</fullName>
    </recommendedName>
</protein>
<accession>A0A2H0NFB6</accession>
<dbReference type="NCBIfam" id="TIGR00060">
    <property type="entry name" value="L18_bact"/>
    <property type="match status" value="1"/>
</dbReference>
<organism evidence="8 9">
    <name type="scientific">Candidatus Jorgensenbacteria bacterium CG11_big_fil_rev_8_21_14_0_20_38_23</name>
    <dbReference type="NCBI Taxonomy" id="1974594"/>
    <lineage>
        <taxon>Bacteria</taxon>
        <taxon>Candidatus Joergenseniibacteriota</taxon>
    </lineage>
</organism>
<dbReference type="Proteomes" id="UP000228867">
    <property type="component" value="Unassembled WGS sequence"/>
</dbReference>
<reference evidence="8 9" key="1">
    <citation type="submission" date="2017-09" db="EMBL/GenBank/DDBJ databases">
        <title>Depth-based differentiation of microbial function through sediment-hosted aquifers and enrichment of novel symbionts in the deep terrestrial subsurface.</title>
        <authorList>
            <person name="Probst A.J."/>
            <person name="Ladd B."/>
            <person name="Jarett J.K."/>
            <person name="Geller-Mcgrath D.E."/>
            <person name="Sieber C.M."/>
            <person name="Emerson J.B."/>
            <person name="Anantharaman K."/>
            <person name="Thomas B.C."/>
            <person name="Malmstrom R."/>
            <person name="Stieglmeier M."/>
            <person name="Klingl A."/>
            <person name="Woyke T."/>
            <person name="Ryan C.M."/>
            <person name="Banfield J.F."/>
        </authorList>
    </citation>
    <scope>NUCLEOTIDE SEQUENCE [LARGE SCALE GENOMIC DNA]</scope>
    <source>
        <strain evidence="8">CG11_big_fil_rev_8_21_14_0_20_38_23</strain>
    </source>
</reference>
<dbReference type="AlphaFoldDB" id="A0A2H0NFB6"/>
<dbReference type="Gene3D" id="3.30.420.100">
    <property type="match status" value="1"/>
</dbReference>
<dbReference type="SUPFAM" id="SSF53137">
    <property type="entry name" value="Translational machinery components"/>
    <property type="match status" value="1"/>
</dbReference>
<dbReference type="Pfam" id="PF00861">
    <property type="entry name" value="Ribosomal_L18p"/>
    <property type="match status" value="1"/>
</dbReference>
<name>A0A2H0NFB6_9BACT</name>
<evidence type="ECO:0000313" key="8">
    <source>
        <dbReference type="EMBL" id="PIR07582.1"/>
    </source>
</evidence>
<keyword evidence="5 7" id="KW-0687">Ribonucleoprotein</keyword>
<dbReference type="PANTHER" id="PTHR12899:SF3">
    <property type="entry name" value="LARGE RIBOSOMAL SUBUNIT PROTEIN UL18M"/>
    <property type="match status" value="1"/>
</dbReference>
<comment type="function">
    <text evidence="7">This is one of the proteins that bind and probably mediate the attachment of the 5S RNA into the large ribosomal subunit, where it forms part of the central protuberance.</text>
</comment>
<dbReference type="CDD" id="cd00432">
    <property type="entry name" value="Ribosomal_L18_L5e"/>
    <property type="match status" value="1"/>
</dbReference>
<dbReference type="GO" id="GO:0008097">
    <property type="term" value="F:5S rRNA binding"/>
    <property type="evidence" value="ECO:0007669"/>
    <property type="project" value="TreeGrafter"/>
</dbReference>
<evidence type="ECO:0000256" key="3">
    <source>
        <dbReference type="ARBA" id="ARBA00022884"/>
    </source>
</evidence>
<gene>
    <name evidence="7" type="primary">rplR</name>
    <name evidence="8" type="ORF">COV54_00230</name>
</gene>
<sequence length="118" mass="13863">MNKRKLLNKVRKRREQRVRKRILKEKRRPRLSLFRSNLHIYVQLIDDKSQKTLASASSLELKNKKMTKTKIAEEIGKLIAERAQKLGVKKAVLDRKCYQYHGRIKALAEAARKNGLII</sequence>
<keyword evidence="4 7" id="KW-0689">Ribosomal protein</keyword>
<dbReference type="GO" id="GO:0022625">
    <property type="term" value="C:cytosolic large ribosomal subunit"/>
    <property type="evidence" value="ECO:0007669"/>
    <property type="project" value="TreeGrafter"/>
</dbReference>
<evidence type="ECO:0000256" key="6">
    <source>
        <dbReference type="ARBA" id="ARBA00035197"/>
    </source>
</evidence>
<proteinExistence type="inferred from homology"/>
<comment type="similarity">
    <text evidence="1 7">Belongs to the universal ribosomal protein uL18 family.</text>
</comment>
<evidence type="ECO:0000256" key="5">
    <source>
        <dbReference type="ARBA" id="ARBA00023274"/>
    </source>
</evidence>
<keyword evidence="3 7" id="KW-0694">RNA-binding</keyword>
<dbReference type="InterPro" id="IPR004389">
    <property type="entry name" value="Ribosomal_uL18_bac-type"/>
</dbReference>
<evidence type="ECO:0000256" key="1">
    <source>
        <dbReference type="ARBA" id="ARBA00007116"/>
    </source>
</evidence>
<comment type="subunit">
    <text evidence="7">Part of the 50S ribosomal subunit; part of the 5S rRNA/L5/L18/L25 subcomplex. Contacts the 5S and 23S rRNAs.</text>
</comment>
<evidence type="ECO:0000256" key="2">
    <source>
        <dbReference type="ARBA" id="ARBA00022730"/>
    </source>
</evidence>
<keyword evidence="2 7" id="KW-0699">rRNA-binding</keyword>
<comment type="caution">
    <text evidence="8">The sequence shown here is derived from an EMBL/GenBank/DDBJ whole genome shotgun (WGS) entry which is preliminary data.</text>
</comment>
<evidence type="ECO:0000256" key="7">
    <source>
        <dbReference type="HAMAP-Rule" id="MF_01337"/>
    </source>
</evidence>
<dbReference type="GO" id="GO:0003735">
    <property type="term" value="F:structural constituent of ribosome"/>
    <property type="evidence" value="ECO:0007669"/>
    <property type="project" value="InterPro"/>
</dbReference>
<dbReference type="InterPro" id="IPR005484">
    <property type="entry name" value="Ribosomal_uL18_bac/plant/anim"/>
</dbReference>
<evidence type="ECO:0000256" key="4">
    <source>
        <dbReference type="ARBA" id="ARBA00022980"/>
    </source>
</evidence>